<reference evidence="3" key="2">
    <citation type="submission" date="2021-05" db="UniProtKB">
        <authorList>
            <consortium name="EnsemblPlants"/>
        </authorList>
    </citation>
    <scope>IDENTIFICATION</scope>
    <source>
        <strain evidence="3">subsp. malaccensis</strain>
    </source>
</reference>
<keyword evidence="1" id="KW-0472">Membrane</keyword>
<keyword evidence="1" id="KW-1133">Transmembrane helix</keyword>
<evidence type="ECO:0000313" key="2">
    <source>
        <dbReference type="EMBL" id="CAG1862466.1"/>
    </source>
</evidence>
<name>A0A804I4B2_MUSAM</name>
<dbReference type="Proteomes" id="UP000012960">
    <property type="component" value="Unplaced"/>
</dbReference>
<dbReference type="AlphaFoldDB" id="A0A804I4B2"/>
<protein>
    <submittedName>
        <fullName evidence="2">(wild Malaysian banana) hypothetical protein</fullName>
    </submittedName>
</protein>
<evidence type="ECO:0000256" key="1">
    <source>
        <dbReference type="SAM" id="Phobius"/>
    </source>
</evidence>
<accession>A0A804I4B2</accession>
<dbReference type="Gramene" id="Ma02_t18790.1">
    <property type="protein sequence ID" value="Ma02_p18790.1"/>
    <property type="gene ID" value="Ma02_g18790"/>
</dbReference>
<keyword evidence="1" id="KW-0812">Transmembrane</keyword>
<dbReference type="InParanoid" id="A0A804I4B2"/>
<gene>
    <name evidence="2" type="ORF">GSMUA_73600.1</name>
</gene>
<organism evidence="3 4">
    <name type="scientific">Musa acuminata subsp. malaccensis</name>
    <name type="common">Wild banana</name>
    <name type="synonym">Musa malaccensis</name>
    <dbReference type="NCBI Taxonomy" id="214687"/>
    <lineage>
        <taxon>Eukaryota</taxon>
        <taxon>Viridiplantae</taxon>
        <taxon>Streptophyta</taxon>
        <taxon>Embryophyta</taxon>
        <taxon>Tracheophyta</taxon>
        <taxon>Spermatophyta</taxon>
        <taxon>Magnoliopsida</taxon>
        <taxon>Liliopsida</taxon>
        <taxon>Zingiberales</taxon>
        <taxon>Musaceae</taxon>
        <taxon>Musa</taxon>
    </lineage>
</organism>
<evidence type="ECO:0000313" key="4">
    <source>
        <dbReference type="Proteomes" id="UP000012960"/>
    </source>
</evidence>
<dbReference type="EMBL" id="HG996467">
    <property type="protein sequence ID" value="CAG1862466.1"/>
    <property type="molecule type" value="Genomic_DNA"/>
</dbReference>
<reference evidence="2" key="1">
    <citation type="submission" date="2021-03" db="EMBL/GenBank/DDBJ databases">
        <authorList>
            <consortium name="Genoscope - CEA"/>
            <person name="William W."/>
        </authorList>
    </citation>
    <scope>NUCLEOTIDE SEQUENCE</scope>
    <source>
        <strain evidence="2">Doubled-haploid Pahang</strain>
    </source>
</reference>
<proteinExistence type="predicted"/>
<evidence type="ECO:0000313" key="3">
    <source>
        <dbReference type="EnsemblPlants" id="Ma02_p18790.1"/>
    </source>
</evidence>
<keyword evidence="4" id="KW-1185">Reference proteome</keyword>
<feature type="transmembrane region" description="Helical" evidence="1">
    <location>
        <begin position="76"/>
        <end position="96"/>
    </location>
</feature>
<dbReference type="EnsemblPlants" id="Ma02_t18790.1">
    <property type="protein sequence ID" value="Ma02_p18790.1"/>
    <property type="gene ID" value="Ma02_g18790"/>
</dbReference>
<sequence length="113" mass="12946">MIRTVDPSVHKSQRPRAHGLVRHAENRIGYVLSVPFYISPTVWGINSINFLLWANKRCRSIGSLICPRRRCFRRRYQLLWVSSSIKLVFACLPPIGVVKGQSWRLLNTASTGL</sequence>
<feature type="transmembrane region" description="Helical" evidence="1">
    <location>
        <begin position="36"/>
        <end position="55"/>
    </location>
</feature>